<feature type="domain" description="Disease resistance N-terminal" evidence="8">
    <location>
        <begin position="13"/>
        <end position="95"/>
    </location>
</feature>
<dbReference type="CDD" id="cd14798">
    <property type="entry name" value="RX-CC_like"/>
    <property type="match status" value="1"/>
</dbReference>
<evidence type="ECO:0000313" key="12">
    <source>
        <dbReference type="Proteomes" id="UP000235145"/>
    </source>
</evidence>
<evidence type="ECO:0000259" key="9">
    <source>
        <dbReference type="Pfam" id="PF23559"/>
    </source>
</evidence>
<feature type="domain" description="NB-ARC" evidence="7">
    <location>
        <begin position="177"/>
        <end position="348"/>
    </location>
</feature>
<dbReference type="Gene3D" id="1.10.10.10">
    <property type="entry name" value="Winged helix-like DNA-binding domain superfamily/Winged helix DNA-binding domain"/>
    <property type="match status" value="1"/>
</dbReference>
<protein>
    <recommendedName>
        <fullName evidence="13">Cc-nbs-lrr resistance protein</fullName>
    </recommendedName>
</protein>
<dbReference type="SUPFAM" id="SSF52058">
    <property type="entry name" value="L domain-like"/>
    <property type="match status" value="3"/>
</dbReference>
<dbReference type="Proteomes" id="UP000235145">
    <property type="component" value="Unassembled WGS sequence"/>
</dbReference>
<evidence type="ECO:0000259" key="8">
    <source>
        <dbReference type="Pfam" id="PF18052"/>
    </source>
</evidence>
<dbReference type="InterPro" id="IPR041118">
    <property type="entry name" value="Rx_N"/>
</dbReference>
<dbReference type="Pfam" id="PF25019">
    <property type="entry name" value="LRR_R13L1-DRL21"/>
    <property type="match status" value="1"/>
</dbReference>
<evidence type="ECO:0000259" key="10">
    <source>
        <dbReference type="Pfam" id="PF25019"/>
    </source>
</evidence>
<dbReference type="SUPFAM" id="SSF52540">
    <property type="entry name" value="P-loop containing nucleoside triphosphate hydrolases"/>
    <property type="match status" value="1"/>
</dbReference>
<evidence type="ECO:0000313" key="11">
    <source>
        <dbReference type="EMBL" id="KAJ0221365.1"/>
    </source>
</evidence>
<feature type="domain" description="R13L1/DRL21-like LRR repeat region" evidence="10">
    <location>
        <begin position="687"/>
        <end position="822"/>
    </location>
</feature>
<evidence type="ECO:0000256" key="5">
    <source>
        <dbReference type="ARBA" id="ARBA00022821"/>
    </source>
</evidence>
<dbReference type="InterPro" id="IPR002182">
    <property type="entry name" value="NB-ARC"/>
</dbReference>
<comment type="caution">
    <text evidence="11">The sequence shown here is derived from an EMBL/GenBank/DDBJ whole genome shotgun (WGS) entry which is preliminary data.</text>
</comment>
<sequence>MAEALVTIAAEGILKKVLTIAASEIATAWNYEEKLNSLHQKLELIRARLRDAEKRKETEAVRAWLKQLKEAVVKADDVLDEVDYEILRRQIRKQDQVARKVACLPSLKKLSFRNEIGHKIEKINEDLDEIFKNANGLQLQIDQQPAGTVPDPDRETVPDLDRETVPYPEKFQIFGRDDEKQRIVELLTESRKEEELTILPIVGMGGIGKTALAKLVYNDEKIEQYFDVRKWLCVSVKVSIVKLLEMIYESVAGKEPQLHTKVYLIDSLKELLASKRYLLVLDDVWVEERQYWEDFRKEMLYVNSQNGSGILITTRKLAIGTHDMIRDSCNLEGLSNDECWSIFRGRAFVPGKSPPPELEAIGREIVKKCCGLPLLLNVIGGMLANDTDPEKWLSIKTNNVWDIEEGNKVQRILELSFDNLPNSTVKQCFVYCSIFKKDEVMEREELVRLWIALGLVHEEKNKEMEDVGNDVFQILVSNSLFQDVRRDEHGHITHCSMHDLVHDLSLSLSNHESRCLVDATNDDIARIPHVKHLSFYQELIEDDEFKSKVSMFIERKPVARTLHTLFIKVEIEKKFPFQQFKCIRVLKLKGYKRGKLDDSIGGLVHLRYLDLTYTKILVLPESIGKLYHLQTLKLPKDIEQFPETMRNLICLQYLISHTNIPANILGQLIYLRKLSSVKVVGRKGHGIEELRNLNNLTGTLCIFNLENVESKEDAVNANLSRKKNLYNIEFSWSGNNDEDATRNNKDVLEGLQPPRDVKKLTFRNFSGDNFAEWVTKMAIHIEGKWTPLDKLVEIRLFGCRRCLSLPTLEHLPHLQDLVLESMVSLTSLRSTSDVTGSTKPLSPSLRTLTLWNMERLEKWIDGATNSSKMISPVLEELVIANCPKIILLDECHPHPLVSLSISDCTGMESIKSIQGLTSLEFLYIWNCPSLLGIPSFSCDDYPASVTNVAIDIERKWTTLDKLVKITLSNCCSFLSLPMLEHLPHLQDLWLANMNTLTCLRSSDVTGSMKPLSPSLRSLRLYNMESLEKWIDGATNSSKMISPVLQRLNIKNCPKIILLDECHLHPLVSLSISDCTGLESIKSIQGLTSLESLSIWRCPSLLGIANLPNQCHSLKTLYIFHCEKLTSFAQEMCDCFAFLNDLKLGPFSKELDSFPSLQGIEKLRNHLHSLTLFGDNQWESMPEEIQHLTSLTSLTISGFRMRELPKWLKNMSSIRKLDFYGCKGLNKEIFRQGAPREATYVELNFQRC</sequence>
<comment type="similarity">
    <text evidence="1">Belongs to the disease resistance NB-LRR family.</text>
</comment>
<keyword evidence="2" id="KW-0433">Leucine-rich repeat</keyword>
<dbReference type="InterPro" id="IPR032675">
    <property type="entry name" value="LRR_dom_sf"/>
</dbReference>
<dbReference type="EMBL" id="NBSK02000002">
    <property type="protein sequence ID" value="KAJ0221365.1"/>
    <property type="molecule type" value="Genomic_DNA"/>
</dbReference>
<feature type="domain" description="Disease resistance protein winged helix" evidence="9">
    <location>
        <begin position="434"/>
        <end position="504"/>
    </location>
</feature>
<keyword evidence="3" id="KW-0677">Repeat</keyword>
<dbReference type="Gene3D" id="3.40.50.300">
    <property type="entry name" value="P-loop containing nucleotide triphosphate hydrolases"/>
    <property type="match status" value="1"/>
</dbReference>
<dbReference type="FunFam" id="1.10.10.10:FF:000322">
    <property type="entry name" value="Probable disease resistance protein At1g63360"/>
    <property type="match status" value="1"/>
</dbReference>
<dbReference type="GO" id="GO:0005524">
    <property type="term" value="F:ATP binding"/>
    <property type="evidence" value="ECO:0007669"/>
    <property type="project" value="UniProtKB-KW"/>
</dbReference>
<dbReference type="AlphaFoldDB" id="A0A9R1XNE3"/>
<dbReference type="InterPro" id="IPR042197">
    <property type="entry name" value="Apaf_helical"/>
</dbReference>
<evidence type="ECO:0000256" key="6">
    <source>
        <dbReference type="ARBA" id="ARBA00022840"/>
    </source>
</evidence>
<organism evidence="11 12">
    <name type="scientific">Lactuca sativa</name>
    <name type="common">Garden lettuce</name>
    <dbReference type="NCBI Taxonomy" id="4236"/>
    <lineage>
        <taxon>Eukaryota</taxon>
        <taxon>Viridiplantae</taxon>
        <taxon>Streptophyta</taxon>
        <taxon>Embryophyta</taxon>
        <taxon>Tracheophyta</taxon>
        <taxon>Spermatophyta</taxon>
        <taxon>Magnoliopsida</taxon>
        <taxon>eudicotyledons</taxon>
        <taxon>Gunneridae</taxon>
        <taxon>Pentapetalae</taxon>
        <taxon>asterids</taxon>
        <taxon>campanulids</taxon>
        <taxon>Asterales</taxon>
        <taxon>Asteraceae</taxon>
        <taxon>Cichorioideae</taxon>
        <taxon>Cichorieae</taxon>
        <taxon>Lactucinae</taxon>
        <taxon>Lactuca</taxon>
    </lineage>
</organism>
<dbReference type="InterPro" id="IPR058922">
    <property type="entry name" value="WHD_DRP"/>
</dbReference>
<dbReference type="GO" id="GO:0043531">
    <property type="term" value="F:ADP binding"/>
    <property type="evidence" value="ECO:0007669"/>
    <property type="project" value="InterPro"/>
</dbReference>
<accession>A0A9R1XNE3</accession>
<dbReference type="InterPro" id="IPR036388">
    <property type="entry name" value="WH-like_DNA-bd_sf"/>
</dbReference>
<dbReference type="OrthoDB" id="2973320at2759"/>
<dbReference type="InterPro" id="IPR056789">
    <property type="entry name" value="LRR_R13L1-DRL21"/>
</dbReference>
<keyword evidence="6" id="KW-0067">ATP-binding</keyword>
<dbReference type="Pfam" id="PF18052">
    <property type="entry name" value="Rx_N"/>
    <property type="match status" value="1"/>
</dbReference>
<keyword evidence="4" id="KW-0547">Nucleotide-binding</keyword>
<keyword evidence="12" id="KW-1185">Reference proteome</keyword>
<dbReference type="Gene3D" id="1.10.8.430">
    <property type="entry name" value="Helical domain of apoptotic protease-activating factors"/>
    <property type="match status" value="1"/>
</dbReference>
<evidence type="ECO:0000256" key="1">
    <source>
        <dbReference type="ARBA" id="ARBA00008894"/>
    </source>
</evidence>
<dbReference type="Pfam" id="PF23559">
    <property type="entry name" value="WHD_DRP"/>
    <property type="match status" value="1"/>
</dbReference>
<name>A0A9R1XNE3_LACSA</name>
<proteinExistence type="inferred from homology"/>
<reference evidence="11 12" key="1">
    <citation type="journal article" date="2017" name="Nat. Commun.">
        <title>Genome assembly with in vitro proximity ligation data and whole-genome triplication in lettuce.</title>
        <authorList>
            <person name="Reyes-Chin-Wo S."/>
            <person name="Wang Z."/>
            <person name="Yang X."/>
            <person name="Kozik A."/>
            <person name="Arikit S."/>
            <person name="Song C."/>
            <person name="Xia L."/>
            <person name="Froenicke L."/>
            <person name="Lavelle D.O."/>
            <person name="Truco M.J."/>
            <person name="Xia R."/>
            <person name="Zhu S."/>
            <person name="Xu C."/>
            <person name="Xu H."/>
            <person name="Xu X."/>
            <person name="Cox K."/>
            <person name="Korf I."/>
            <person name="Meyers B.C."/>
            <person name="Michelmore R.W."/>
        </authorList>
    </citation>
    <scope>NUCLEOTIDE SEQUENCE [LARGE SCALE GENOMIC DNA]</scope>
    <source>
        <strain evidence="12">cv. Salinas</strain>
        <tissue evidence="11">Seedlings</tissue>
    </source>
</reference>
<evidence type="ECO:0000259" key="7">
    <source>
        <dbReference type="Pfam" id="PF00931"/>
    </source>
</evidence>
<keyword evidence="5" id="KW-0611">Plant defense</keyword>
<dbReference type="Pfam" id="PF00931">
    <property type="entry name" value="NB-ARC"/>
    <property type="match status" value="1"/>
</dbReference>
<evidence type="ECO:0008006" key="13">
    <source>
        <dbReference type="Google" id="ProtNLM"/>
    </source>
</evidence>
<dbReference type="InterPro" id="IPR038005">
    <property type="entry name" value="RX-like_CC"/>
</dbReference>
<dbReference type="Gramene" id="rna-gnl|WGS:NBSK|LSAT_2X30621_mrna">
    <property type="protein sequence ID" value="cds-PLY75054.1"/>
    <property type="gene ID" value="gene-LSAT_2X30621"/>
</dbReference>
<evidence type="ECO:0000256" key="3">
    <source>
        <dbReference type="ARBA" id="ARBA00022737"/>
    </source>
</evidence>
<dbReference type="PANTHER" id="PTHR36766:SF70">
    <property type="entry name" value="DISEASE RESISTANCE PROTEIN RGA4"/>
    <property type="match status" value="1"/>
</dbReference>
<dbReference type="Gene3D" id="3.80.10.10">
    <property type="entry name" value="Ribonuclease Inhibitor"/>
    <property type="match status" value="4"/>
</dbReference>
<evidence type="ECO:0000256" key="4">
    <source>
        <dbReference type="ARBA" id="ARBA00022741"/>
    </source>
</evidence>
<evidence type="ECO:0000256" key="2">
    <source>
        <dbReference type="ARBA" id="ARBA00022614"/>
    </source>
</evidence>
<dbReference type="GO" id="GO:0006952">
    <property type="term" value="P:defense response"/>
    <property type="evidence" value="ECO:0007669"/>
    <property type="project" value="UniProtKB-KW"/>
</dbReference>
<dbReference type="Gene3D" id="1.20.5.4130">
    <property type="match status" value="1"/>
</dbReference>
<dbReference type="InterPro" id="IPR027417">
    <property type="entry name" value="P-loop_NTPase"/>
</dbReference>
<gene>
    <name evidence="11" type="ORF">LSAT_V11C200061430</name>
</gene>
<dbReference type="PRINTS" id="PR00364">
    <property type="entry name" value="DISEASERSIST"/>
</dbReference>
<dbReference type="GO" id="GO:0051707">
    <property type="term" value="P:response to other organism"/>
    <property type="evidence" value="ECO:0007669"/>
    <property type="project" value="UniProtKB-ARBA"/>
</dbReference>
<dbReference type="PANTHER" id="PTHR36766">
    <property type="entry name" value="PLANT BROAD-SPECTRUM MILDEW RESISTANCE PROTEIN RPW8"/>
    <property type="match status" value="1"/>
</dbReference>